<organism evidence="4 5">
    <name type="scientific">Parthenolecanium corni</name>
    <dbReference type="NCBI Taxonomy" id="536013"/>
    <lineage>
        <taxon>Eukaryota</taxon>
        <taxon>Metazoa</taxon>
        <taxon>Ecdysozoa</taxon>
        <taxon>Arthropoda</taxon>
        <taxon>Hexapoda</taxon>
        <taxon>Insecta</taxon>
        <taxon>Pterygota</taxon>
        <taxon>Neoptera</taxon>
        <taxon>Paraneoptera</taxon>
        <taxon>Hemiptera</taxon>
        <taxon>Sternorrhyncha</taxon>
        <taxon>Coccoidea</taxon>
        <taxon>Coccidae</taxon>
        <taxon>Parthenolecanium</taxon>
    </lineage>
</organism>
<evidence type="ECO:0000256" key="2">
    <source>
        <dbReference type="SAM" id="MobiDB-lite"/>
    </source>
</evidence>
<gene>
    <name evidence="4" type="ORF">V9T40_006522</name>
</gene>
<dbReference type="PANTHER" id="PTHR18939">
    <property type="entry name" value="RIBOSOME BINDING PROTEIN-1"/>
    <property type="match status" value="1"/>
</dbReference>
<dbReference type="PANTHER" id="PTHR18939:SF4">
    <property type="entry name" value="RIBOSOME-BINDING PROTEIN 1"/>
    <property type="match status" value="1"/>
</dbReference>
<sequence>MAFWIITGGILGASFVAFFIYWIFKFGMKSKSYDEAMAEQRKLERSLMKSKSKQNQSKKPKNLVKENSQSEKRGSKTVPQAATKETKKVESLKNNPVVVVNQVDGNVNNSNNAKKKNDKAQTKSVPSNSTSNLKSNVESTDDNVAARVDVNDNTTKKKQAPAAKTDEVSSSATDNNVDNKNTNEGVSETDGAANAEPEVIVKEKPAKANKATPSETSDNAKTKTTNPSEMNDKSRETKKSIPKGESEENIAKSGGNKVAKGTGDEKGTAKETKSKQNPEEKSNRSEEKVVKHEEIKAEEKAPPSPFKNKKTEVTVADNQPVTAGDSVPAEQNVVKEPVVTKAEKAAAKKSNNNTGANSGVPSGKMSPVAGSKGQKPSNNVKSTKKQSNDMKTLQKLSDESSGPVSVSLLMPLITKAELSRSEYQNLIDLLLNKQQENCIDAEWIEGGRQDPMVKLKKQLAEKEKALGDEQEAHQAIQSKLKELRTELNVEKHTNRQLEETLNARQMDLQALNARLQALAEEKQNVSKQLQQLQSKLNEERMVVNSLKDENSKTKSNLQHELLSQRQQLELHIAHLNEQHQQELMTVETQLNQLASQLQEQEATNAQLTDEIRECVIIRERLVHQENQLGHMQQTVMQVEELRQIKAELERHVTSGQFEVKRLNNELQQLTDQLNRRNADIEKFNCTIQNMKIENQELALENSRNNEQIKFAYNEKAQLQMENEKLRSELQKLSDQCHSSDDVVRLESELESYRNTIADKNAEIKLLNEHVAVLKNSEEQHISKSKTLEEENKSAKELKESLEKQMKKNDELRSKNWKVMEALSSMEKTLESKVKAMQCISHEIKTKERELVIQQLKNVLPVASEINVSAIADDKTWSSHLDNILQEMNRIRQPPAFLAPVEDTFIAKESNVSMLDELEKQNKQLQTMVSHYKSIISETEGMLNRLQNRVEQEEYKWSEQVQLLQAELNALTEERNALLHKMKIQNGCVQNDVYNSEQKVNGIDKLPSILTPSSPVSKTMETGKWDSKQSGNVPND</sequence>
<keyword evidence="3" id="KW-1133">Transmembrane helix</keyword>
<keyword evidence="3" id="KW-0812">Transmembrane</keyword>
<name>A0AAN9TME7_9HEMI</name>
<feature type="compositionally biased region" description="Low complexity" evidence="2">
    <location>
        <begin position="142"/>
        <end position="153"/>
    </location>
</feature>
<feature type="compositionally biased region" description="Basic and acidic residues" evidence="2">
    <location>
        <begin position="262"/>
        <end position="301"/>
    </location>
</feature>
<feature type="coiled-coil region" evidence="1">
    <location>
        <begin position="452"/>
        <end position="814"/>
    </location>
</feature>
<feature type="region of interest" description="Disordered" evidence="2">
    <location>
        <begin position="1004"/>
        <end position="1035"/>
    </location>
</feature>
<feature type="compositionally biased region" description="Low complexity" evidence="2">
    <location>
        <begin position="348"/>
        <end position="359"/>
    </location>
</feature>
<keyword evidence="1" id="KW-0175">Coiled coil</keyword>
<feature type="compositionally biased region" description="Low complexity" evidence="2">
    <location>
        <begin position="93"/>
        <end position="112"/>
    </location>
</feature>
<protein>
    <recommendedName>
        <fullName evidence="6">Ribosome-binding protein 1</fullName>
    </recommendedName>
</protein>
<evidence type="ECO:0000256" key="3">
    <source>
        <dbReference type="SAM" id="Phobius"/>
    </source>
</evidence>
<accession>A0AAN9TME7</accession>
<dbReference type="InterPro" id="IPR040248">
    <property type="entry name" value="RRBP1"/>
</dbReference>
<keyword evidence="5" id="KW-1185">Reference proteome</keyword>
<evidence type="ECO:0000313" key="4">
    <source>
        <dbReference type="EMBL" id="KAK7598287.1"/>
    </source>
</evidence>
<dbReference type="EMBL" id="JBBCAQ010000014">
    <property type="protein sequence ID" value="KAK7598287.1"/>
    <property type="molecule type" value="Genomic_DNA"/>
</dbReference>
<feature type="compositionally biased region" description="Basic and acidic residues" evidence="2">
    <location>
        <begin position="230"/>
        <end position="250"/>
    </location>
</feature>
<evidence type="ECO:0000256" key="1">
    <source>
        <dbReference type="SAM" id="Coils"/>
    </source>
</evidence>
<comment type="caution">
    <text evidence="4">The sequence shown here is derived from an EMBL/GenBank/DDBJ whole genome shotgun (WGS) entry which is preliminary data.</text>
</comment>
<feature type="coiled-coil region" evidence="1">
    <location>
        <begin position="907"/>
        <end position="980"/>
    </location>
</feature>
<keyword evidence="3" id="KW-0472">Membrane</keyword>
<evidence type="ECO:0008006" key="6">
    <source>
        <dbReference type="Google" id="ProtNLM"/>
    </source>
</evidence>
<feature type="region of interest" description="Disordered" evidence="2">
    <location>
        <begin position="44"/>
        <end position="403"/>
    </location>
</feature>
<feature type="compositionally biased region" description="Polar residues" evidence="2">
    <location>
        <begin position="125"/>
        <end position="138"/>
    </location>
</feature>
<dbReference type="GO" id="GO:0005789">
    <property type="term" value="C:endoplasmic reticulum membrane"/>
    <property type="evidence" value="ECO:0007669"/>
    <property type="project" value="TreeGrafter"/>
</dbReference>
<feature type="compositionally biased region" description="Basic residues" evidence="2">
    <location>
        <begin position="48"/>
        <end position="62"/>
    </location>
</feature>
<feature type="compositionally biased region" description="Polar residues" evidence="2">
    <location>
        <begin position="389"/>
        <end position="403"/>
    </location>
</feature>
<proteinExistence type="predicted"/>
<feature type="transmembrane region" description="Helical" evidence="3">
    <location>
        <begin position="6"/>
        <end position="24"/>
    </location>
</feature>
<evidence type="ECO:0000313" key="5">
    <source>
        <dbReference type="Proteomes" id="UP001367676"/>
    </source>
</evidence>
<feature type="compositionally biased region" description="Polar residues" evidence="2">
    <location>
        <begin position="168"/>
        <end position="186"/>
    </location>
</feature>
<feature type="compositionally biased region" description="Polar residues" evidence="2">
    <location>
        <begin position="211"/>
        <end position="229"/>
    </location>
</feature>
<reference evidence="4 5" key="1">
    <citation type="submission" date="2024-03" db="EMBL/GenBank/DDBJ databases">
        <title>Adaptation during the transition from Ophiocordyceps entomopathogen to insect associate is accompanied by gene loss and intensified selection.</title>
        <authorList>
            <person name="Ward C.M."/>
            <person name="Onetto C.A."/>
            <person name="Borneman A.R."/>
        </authorList>
    </citation>
    <scope>NUCLEOTIDE SEQUENCE [LARGE SCALE GENOMIC DNA]</scope>
    <source>
        <strain evidence="4">AWRI1</strain>
        <tissue evidence="4">Single Adult Female</tissue>
    </source>
</reference>
<dbReference type="AlphaFoldDB" id="A0AAN9TME7"/>
<feature type="compositionally biased region" description="Polar residues" evidence="2">
    <location>
        <begin position="1009"/>
        <end position="1019"/>
    </location>
</feature>
<dbReference type="Proteomes" id="UP001367676">
    <property type="component" value="Unassembled WGS sequence"/>
</dbReference>